<dbReference type="Proteomes" id="UP000269289">
    <property type="component" value="Unassembled WGS sequence"/>
</dbReference>
<evidence type="ECO:0000313" key="1">
    <source>
        <dbReference type="EMBL" id="RMI02841.1"/>
    </source>
</evidence>
<dbReference type="OrthoDB" id="188932at2"/>
<dbReference type="SUPFAM" id="SSF51445">
    <property type="entry name" value="(Trans)glycosidases"/>
    <property type="match status" value="1"/>
</dbReference>
<dbReference type="Gene3D" id="3.20.20.80">
    <property type="entry name" value="Glycosidases"/>
    <property type="match status" value="1"/>
</dbReference>
<gene>
    <name evidence="1" type="ORF">EBM89_20020</name>
</gene>
<reference evidence="1 2" key="1">
    <citation type="submission" date="2018-10" db="EMBL/GenBank/DDBJ databases">
        <title>Isolation, diversity and antifungal activity of actinobacteria from wheat.</title>
        <authorList>
            <person name="Han C."/>
        </authorList>
    </citation>
    <scope>NUCLEOTIDE SEQUENCE [LARGE SCALE GENOMIC DNA]</scope>
    <source>
        <strain evidence="1 2">NEAU-YY56</strain>
    </source>
</reference>
<sequence length="423" mass="45995">MTAPHAPVGVPAHLPDRLTICLWDFSWYLLTGPGEAYEDLDRVLDATAARGYTTVRICAAPLLLFGRLGLDDLAGDLPVDGMGRRTDGTPFGVGTRWYAVPGGHRVDVRARFLALLRGLHRRGMSVVLASWEYQQSTAFSADDRWFRAVDAIPVPQRPAALAGAFAAMLDAVEDAGLSDVVALVELHNEVDFSLLPALADPATTGALAALRARHPRHLVTASLGKPPHLAMHALPAGLGAGQFHVYAYGVLDRLQALVDIRATATDGFPNAVLRSLQRPGSPTWQEYGRPAPWKLAATVVTDQMLYGYDTIDPDAWDAWLYRHYETSHEAMHREITARVTAVAAWGRWQGVPVVVGEGWVGYTPLGGTFEEGPLGRRLAETGTRTAAAQGVWGVTPCSNAAPHHPLWQDATWQQTVNEEFRRA</sequence>
<protein>
    <recommendedName>
        <fullName evidence="3">Sugar-binding cellulase-like protein</fullName>
    </recommendedName>
</protein>
<evidence type="ECO:0008006" key="3">
    <source>
        <dbReference type="Google" id="ProtNLM"/>
    </source>
</evidence>
<dbReference type="AlphaFoldDB" id="A0A3M2ISJ1"/>
<evidence type="ECO:0000313" key="2">
    <source>
        <dbReference type="Proteomes" id="UP000269289"/>
    </source>
</evidence>
<dbReference type="EMBL" id="RFFI01000206">
    <property type="protein sequence ID" value="RMI02841.1"/>
    <property type="molecule type" value="Genomic_DNA"/>
</dbReference>
<dbReference type="InterPro" id="IPR024778">
    <property type="entry name" value="Put_cellulase"/>
</dbReference>
<dbReference type="Pfam" id="PF12876">
    <property type="entry name" value="Cellulase-like"/>
    <property type="match status" value="2"/>
</dbReference>
<dbReference type="RefSeq" id="WP_122151332.1">
    <property type="nucleotide sequence ID" value="NZ_RFFI01000206.1"/>
</dbReference>
<comment type="caution">
    <text evidence="1">The sequence shown here is derived from an EMBL/GenBank/DDBJ whole genome shotgun (WGS) entry which is preliminary data.</text>
</comment>
<accession>A0A3M2ISJ1</accession>
<name>A0A3M2ISJ1_9CELL</name>
<dbReference type="InterPro" id="IPR017853">
    <property type="entry name" value="GH"/>
</dbReference>
<keyword evidence="2" id="KW-1185">Reference proteome</keyword>
<organism evidence="1 2">
    <name type="scientific">Cellulomonas triticagri</name>
    <dbReference type="NCBI Taxonomy" id="2483352"/>
    <lineage>
        <taxon>Bacteria</taxon>
        <taxon>Bacillati</taxon>
        <taxon>Actinomycetota</taxon>
        <taxon>Actinomycetes</taxon>
        <taxon>Micrococcales</taxon>
        <taxon>Cellulomonadaceae</taxon>
        <taxon>Cellulomonas</taxon>
    </lineage>
</organism>
<proteinExistence type="predicted"/>